<reference evidence="9" key="2">
    <citation type="journal article" date="2018" name="Plant J.">
        <title>The Sorghum bicolor reference genome: improved assembly, gene annotations, a transcriptome atlas, and signatures of genome organization.</title>
        <authorList>
            <person name="McCormick R.F."/>
            <person name="Truong S.K."/>
            <person name="Sreedasyam A."/>
            <person name="Jenkins J."/>
            <person name="Shu S."/>
            <person name="Sims D."/>
            <person name="Kennedy M."/>
            <person name="Amirebrahimi M."/>
            <person name="Weers B.D."/>
            <person name="McKinley B."/>
            <person name="Mattison A."/>
            <person name="Morishige D.T."/>
            <person name="Grimwood J."/>
            <person name="Schmutz J."/>
            <person name="Mullet J.E."/>
        </authorList>
    </citation>
    <scope>NUCLEOTIDE SEQUENCE [LARGE SCALE GENOMIC DNA]</scope>
    <source>
        <strain evidence="9">cv. BTx623</strain>
    </source>
</reference>
<dbReference type="eggNOG" id="ENOG502QQS4">
    <property type="taxonomic scope" value="Eukaryota"/>
</dbReference>
<dbReference type="Proteomes" id="UP000000768">
    <property type="component" value="Chromosome 3"/>
</dbReference>
<evidence type="ECO:0000256" key="4">
    <source>
        <dbReference type="ARBA" id="ARBA00023163"/>
    </source>
</evidence>
<protein>
    <recommendedName>
        <fullName evidence="7">TF-B3 domain-containing protein</fullName>
    </recommendedName>
</protein>
<dbReference type="Gramene" id="KXG31470">
    <property type="protein sequence ID" value="KXG31470"/>
    <property type="gene ID" value="SORBI_3003G005500"/>
</dbReference>
<keyword evidence="3" id="KW-0238">DNA-binding</keyword>
<dbReference type="OMA" id="HQRRTYY"/>
<keyword evidence="9" id="KW-1185">Reference proteome</keyword>
<evidence type="ECO:0000256" key="2">
    <source>
        <dbReference type="ARBA" id="ARBA00023015"/>
    </source>
</evidence>
<dbReference type="InParanoid" id="A0A1B6Q0R0"/>
<dbReference type="AlphaFoldDB" id="A0A1B6Q0R0"/>
<gene>
    <name evidence="8" type="ORF">SORBI_3003G005500</name>
</gene>
<evidence type="ECO:0000313" key="9">
    <source>
        <dbReference type="Proteomes" id="UP000000768"/>
    </source>
</evidence>
<keyword evidence="4" id="KW-0804">Transcription</keyword>
<proteinExistence type="predicted"/>
<evidence type="ECO:0000313" key="8">
    <source>
        <dbReference type="EMBL" id="KXG31470.1"/>
    </source>
</evidence>
<reference evidence="8 9" key="1">
    <citation type="journal article" date="2009" name="Nature">
        <title>The Sorghum bicolor genome and the diversification of grasses.</title>
        <authorList>
            <person name="Paterson A.H."/>
            <person name="Bowers J.E."/>
            <person name="Bruggmann R."/>
            <person name="Dubchak I."/>
            <person name="Grimwood J."/>
            <person name="Gundlach H."/>
            <person name="Haberer G."/>
            <person name="Hellsten U."/>
            <person name="Mitros T."/>
            <person name="Poliakov A."/>
            <person name="Schmutz J."/>
            <person name="Spannagl M."/>
            <person name="Tang H."/>
            <person name="Wang X."/>
            <person name="Wicker T."/>
            <person name="Bharti A.K."/>
            <person name="Chapman J."/>
            <person name="Feltus F.A."/>
            <person name="Gowik U."/>
            <person name="Grigoriev I.V."/>
            <person name="Lyons E."/>
            <person name="Maher C.A."/>
            <person name="Martis M."/>
            <person name="Narechania A."/>
            <person name="Otillar R.P."/>
            <person name="Penning B.W."/>
            <person name="Salamov A.A."/>
            <person name="Wang Y."/>
            <person name="Zhang L."/>
            <person name="Carpita N.C."/>
            <person name="Freeling M."/>
            <person name="Gingle A.R."/>
            <person name="Hash C.T."/>
            <person name="Keller B."/>
            <person name="Klein P."/>
            <person name="Kresovich S."/>
            <person name="McCann M.C."/>
            <person name="Ming R."/>
            <person name="Peterson D.G."/>
            <person name="Mehboob-ur-Rahman"/>
            <person name="Ware D."/>
            <person name="Westhoff P."/>
            <person name="Mayer K.F."/>
            <person name="Messing J."/>
            <person name="Rokhsar D.S."/>
        </authorList>
    </citation>
    <scope>NUCLEOTIDE SEQUENCE [LARGE SCALE GENOMIC DNA]</scope>
    <source>
        <strain evidence="9">cv. BTx623</strain>
    </source>
</reference>
<dbReference type="InterPro" id="IPR015300">
    <property type="entry name" value="DNA-bd_pseudobarrel_sf"/>
</dbReference>
<sequence>MEIASRVSLGIHQPHSTTGFQFQQGVPPPGFQRRVAAEAMANDPPPPLKRKRGRPPGSKSAKSRIGSPPGEQSPQSKMEQKVALVKQRVALLDSASNSSCSDSDKNDELAIVVCHQPAVLHCGDTDDEGNYNLLKALKSRRLDSEQKKLSGALQAHNAQNIITGVTNIAEASDINGQILSASVHGNCGSAMARAKEVQAKLPENHLSFTKAMLPSHVIRGFWLGMPTEFCNKHLPKEDTGIMLEDENGEDHHTTYLGSRQGLSGGWRGFAIKHDIKVGDVLVFQLVESRKFKVYIIRANEFTATDGAISLLNLEARKKGKLLSKATRVEHSVPADDDNVVINKAGRLRISDSDMDFGDVTSFSDFSIIVDRLVIDCKFQEPLRRTYYELCRSQKAFLHRRQSASRRASRRARRSGRLPTRTCWCGRRPWSPWLCLAWMSGSC</sequence>
<evidence type="ECO:0000256" key="1">
    <source>
        <dbReference type="ARBA" id="ARBA00004123"/>
    </source>
</evidence>
<evidence type="ECO:0000259" key="7">
    <source>
        <dbReference type="PROSITE" id="PS50863"/>
    </source>
</evidence>
<name>A0A1B6Q0R0_SORBI</name>
<dbReference type="Gene3D" id="2.40.330.10">
    <property type="entry name" value="DNA-binding pseudobarrel domain"/>
    <property type="match status" value="1"/>
</dbReference>
<keyword evidence="2" id="KW-0805">Transcription regulation</keyword>
<dbReference type="STRING" id="4558.A0A1B6Q0R0"/>
<dbReference type="EMBL" id="CM000762">
    <property type="protein sequence ID" value="KXG31470.1"/>
    <property type="molecule type" value="Genomic_DNA"/>
</dbReference>
<dbReference type="ExpressionAtlas" id="A0A1B6Q0R0">
    <property type="expression patterns" value="baseline and differential"/>
</dbReference>
<keyword evidence="5" id="KW-0539">Nucleus</keyword>
<feature type="region of interest" description="Disordered" evidence="6">
    <location>
        <begin position="1"/>
        <end position="82"/>
    </location>
</feature>
<dbReference type="PROSITE" id="PS50863">
    <property type="entry name" value="B3"/>
    <property type="match status" value="1"/>
</dbReference>
<dbReference type="OrthoDB" id="1909330at2759"/>
<dbReference type="InterPro" id="IPR044837">
    <property type="entry name" value="REM16-like"/>
</dbReference>
<feature type="domain" description="TF-B3" evidence="7">
    <location>
        <begin position="208"/>
        <end position="299"/>
    </location>
</feature>
<dbReference type="SMART" id="SM01019">
    <property type="entry name" value="B3"/>
    <property type="match status" value="1"/>
</dbReference>
<dbReference type="SUPFAM" id="SSF101936">
    <property type="entry name" value="DNA-binding pseudobarrel domain"/>
    <property type="match status" value="1"/>
</dbReference>
<dbReference type="PANTHER" id="PTHR31391:SF101">
    <property type="entry name" value="B3 DOMAIN-CONTAINING PROTEIN OS01G0234100"/>
    <property type="match status" value="1"/>
</dbReference>
<evidence type="ECO:0000256" key="5">
    <source>
        <dbReference type="ARBA" id="ARBA00023242"/>
    </source>
</evidence>
<dbReference type="Pfam" id="PF02362">
    <property type="entry name" value="B3"/>
    <property type="match status" value="1"/>
</dbReference>
<organism evidence="8 9">
    <name type="scientific">Sorghum bicolor</name>
    <name type="common">Sorghum</name>
    <name type="synonym">Sorghum vulgare</name>
    <dbReference type="NCBI Taxonomy" id="4558"/>
    <lineage>
        <taxon>Eukaryota</taxon>
        <taxon>Viridiplantae</taxon>
        <taxon>Streptophyta</taxon>
        <taxon>Embryophyta</taxon>
        <taxon>Tracheophyta</taxon>
        <taxon>Spermatophyta</taxon>
        <taxon>Magnoliopsida</taxon>
        <taxon>Liliopsida</taxon>
        <taxon>Poales</taxon>
        <taxon>Poaceae</taxon>
        <taxon>PACMAD clade</taxon>
        <taxon>Panicoideae</taxon>
        <taxon>Andropogonodae</taxon>
        <taxon>Andropogoneae</taxon>
        <taxon>Sorghinae</taxon>
        <taxon>Sorghum</taxon>
    </lineage>
</organism>
<evidence type="ECO:0000256" key="3">
    <source>
        <dbReference type="ARBA" id="ARBA00023125"/>
    </source>
</evidence>
<dbReference type="GO" id="GO:0005634">
    <property type="term" value="C:nucleus"/>
    <property type="evidence" value="ECO:0007669"/>
    <property type="project" value="UniProtKB-SubCell"/>
</dbReference>
<evidence type="ECO:0000256" key="6">
    <source>
        <dbReference type="SAM" id="MobiDB-lite"/>
    </source>
</evidence>
<dbReference type="InterPro" id="IPR003340">
    <property type="entry name" value="B3_DNA-bd"/>
</dbReference>
<comment type="subcellular location">
    <subcellularLocation>
        <location evidence="1">Nucleus</location>
    </subcellularLocation>
</comment>
<dbReference type="GO" id="GO:0003677">
    <property type="term" value="F:DNA binding"/>
    <property type="evidence" value="ECO:0007669"/>
    <property type="project" value="UniProtKB-KW"/>
</dbReference>
<dbReference type="PANTHER" id="PTHR31391">
    <property type="entry name" value="B3 DOMAIN-CONTAINING PROTEIN OS11G0197600-RELATED"/>
    <property type="match status" value="1"/>
</dbReference>
<accession>A0A1B6Q0R0</accession>
<dbReference type="CDD" id="cd10017">
    <property type="entry name" value="B3_DNA"/>
    <property type="match status" value="1"/>
</dbReference>